<dbReference type="RefSeq" id="WP_125250164.1">
    <property type="nucleotide sequence ID" value="NZ_RSEB01000009.1"/>
</dbReference>
<evidence type="ECO:0000256" key="1">
    <source>
        <dbReference type="ARBA" id="ARBA00001927"/>
    </source>
</evidence>
<evidence type="ECO:0000313" key="10">
    <source>
        <dbReference type="EMBL" id="RRR95869.1"/>
    </source>
</evidence>
<keyword evidence="3 8" id="KW-0479">Metal-binding</keyword>
<dbReference type="InterPro" id="IPR051269">
    <property type="entry name" value="Fe-S_cluster_ET"/>
</dbReference>
<name>A0A426URT2_9ACTN</name>
<evidence type="ECO:0000256" key="4">
    <source>
        <dbReference type="ARBA" id="ARBA00022982"/>
    </source>
</evidence>
<keyword evidence="5 8" id="KW-0408">Iron</keyword>
<keyword evidence="7" id="KW-0003">3Fe-4S</keyword>
<dbReference type="PROSITE" id="PS51379">
    <property type="entry name" value="4FE4S_FER_2"/>
    <property type="match status" value="1"/>
</dbReference>
<evidence type="ECO:0000256" key="7">
    <source>
        <dbReference type="ARBA" id="ARBA00023291"/>
    </source>
</evidence>
<sequence>MKVTVDEDRCCGAGSCVVVAPDVFDQRDEDGIVVLLAPAPAPEHRESVREAASVCPALAIDVDETA</sequence>
<dbReference type="Gene3D" id="3.30.70.20">
    <property type="match status" value="1"/>
</dbReference>
<keyword evidence="6 8" id="KW-0411">Iron-sulfur</keyword>
<dbReference type="InterPro" id="IPR001080">
    <property type="entry name" value="3Fe4S_ferredoxin"/>
</dbReference>
<dbReference type="InterPro" id="IPR017896">
    <property type="entry name" value="4Fe4S_Fe-S-bd"/>
</dbReference>
<dbReference type="EMBL" id="RSEB01000009">
    <property type="protein sequence ID" value="RRR95869.1"/>
    <property type="molecule type" value="Genomic_DNA"/>
</dbReference>
<dbReference type="SUPFAM" id="SSF54862">
    <property type="entry name" value="4Fe-4S ferredoxins"/>
    <property type="match status" value="1"/>
</dbReference>
<evidence type="ECO:0000256" key="8">
    <source>
        <dbReference type="RuleBase" id="RU368020"/>
    </source>
</evidence>
<feature type="domain" description="4Fe-4S ferredoxin-type" evidence="9">
    <location>
        <begin position="1"/>
        <end position="29"/>
    </location>
</feature>
<dbReference type="Pfam" id="PF13370">
    <property type="entry name" value="Fer4_13"/>
    <property type="match status" value="1"/>
</dbReference>
<evidence type="ECO:0000256" key="5">
    <source>
        <dbReference type="ARBA" id="ARBA00023004"/>
    </source>
</evidence>
<evidence type="ECO:0000256" key="3">
    <source>
        <dbReference type="ARBA" id="ARBA00022723"/>
    </source>
</evidence>
<evidence type="ECO:0000256" key="6">
    <source>
        <dbReference type="ARBA" id="ARBA00023014"/>
    </source>
</evidence>
<keyword evidence="2 8" id="KW-0813">Transport</keyword>
<dbReference type="OrthoDB" id="9803319at2"/>
<comment type="caution">
    <text evidence="10">The sequence shown here is derived from an EMBL/GenBank/DDBJ whole genome shotgun (WGS) entry which is preliminary data.</text>
</comment>
<dbReference type="GO" id="GO:0051538">
    <property type="term" value="F:3 iron, 4 sulfur cluster binding"/>
    <property type="evidence" value="ECO:0007669"/>
    <property type="project" value="UniProtKB-KW"/>
</dbReference>
<dbReference type="AlphaFoldDB" id="A0A426URT2"/>
<evidence type="ECO:0000256" key="2">
    <source>
        <dbReference type="ARBA" id="ARBA00022448"/>
    </source>
</evidence>
<dbReference type="Proteomes" id="UP000277256">
    <property type="component" value="Unassembled WGS sequence"/>
</dbReference>
<keyword evidence="11" id="KW-1185">Reference proteome</keyword>
<accession>A0A426URT2</accession>
<dbReference type="GO" id="GO:0009055">
    <property type="term" value="F:electron transfer activity"/>
    <property type="evidence" value="ECO:0007669"/>
    <property type="project" value="UniProtKB-UniRule"/>
</dbReference>
<organism evidence="10 11">
    <name type="scientific">Glycomyces terrestris</name>
    <dbReference type="NCBI Taxonomy" id="2493553"/>
    <lineage>
        <taxon>Bacteria</taxon>
        <taxon>Bacillati</taxon>
        <taxon>Actinomycetota</taxon>
        <taxon>Actinomycetes</taxon>
        <taxon>Glycomycetales</taxon>
        <taxon>Glycomycetaceae</taxon>
        <taxon>Glycomyces</taxon>
    </lineage>
</organism>
<comment type="cofactor">
    <cofactor evidence="1">
        <name>[3Fe-4S] cluster</name>
        <dbReference type="ChEBI" id="CHEBI:21137"/>
    </cofactor>
</comment>
<gene>
    <name evidence="10" type="ORF">EIW28_23145</name>
</gene>
<dbReference type="PANTHER" id="PTHR36923">
    <property type="entry name" value="FERREDOXIN"/>
    <property type="match status" value="1"/>
</dbReference>
<dbReference type="PANTHER" id="PTHR36923:SF3">
    <property type="entry name" value="FERREDOXIN"/>
    <property type="match status" value="1"/>
</dbReference>
<reference evidence="10 11" key="1">
    <citation type="submission" date="2018-12" db="EMBL/GenBank/DDBJ databases">
        <title>Glycomyces sp. YIM 121974 draft genome.</title>
        <authorList>
            <person name="Li Q."/>
        </authorList>
    </citation>
    <scope>NUCLEOTIDE SEQUENCE [LARGE SCALE GENOMIC DNA]</scope>
    <source>
        <strain evidence="10 11">YIM 121974</strain>
    </source>
</reference>
<evidence type="ECO:0000259" key="9">
    <source>
        <dbReference type="PROSITE" id="PS51379"/>
    </source>
</evidence>
<dbReference type="PRINTS" id="PR00352">
    <property type="entry name" value="3FE4SFRDOXIN"/>
</dbReference>
<dbReference type="GO" id="GO:0005506">
    <property type="term" value="F:iron ion binding"/>
    <property type="evidence" value="ECO:0007669"/>
    <property type="project" value="UniProtKB-UniRule"/>
</dbReference>
<proteinExistence type="predicted"/>
<keyword evidence="4 8" id="KW-0249">Electron transport</keyword>
<comment type="function">
    <text evidence="8">Ferredoxins are iron-sulfur proteins that transfer electrons in a wide variety of metabolic reactions.</text>
</comment>
<protein>
    <recommendedName>
        <fullName evidence="8">Ferredoxin</fullName>
    </recommendedName>
</protein>
<evidence type="ECO:0000313" key="11">
    <source>
        <dbReference type="Proteomes" id="UP000277256"/>
    </source>
</evidence>